<accession>A0ACC3STY8</accession>
<dbReference type="Proteomes" id="UP001433508">
    <property type="component" value="Unassembled WGS sequence"/>
</dbReference>
<sequence length="637" mass="70615">MERIYFVESPAQRRAPSTSAVAIHRAHLSHYISQLSGLEREQQRLSLEQQLLARQQAQLAAKRDQLTYLIAEEQDLVLRAIQQQQQQQQRQREEEAAALTAALAEREALIARRQKLRYAVYRKQQEEKALKDAEIQRVLQLVQQQAQRSELASPQQAYPALAQIETQRESRTSPDGSDSEKEETGVKPGSISALLRQQGIQPHDIYSSYTTPHSNRKRGSRRGPQQTIAPPISRLQAQEQAKAASSKLVPDVNYESAQDFLSALFRGLDESRSEPAKFVPKKPKPAGSKLEESSTTPLSVDELAKLLFSSSEPDSDVAGQVSELRGQQEPQEPQASRPPFHYTLSRSSIPRPESSTLSAVSSVLEAIASQIANIREKVKKAAAGIDSISPDLPESKRRQALLDIQVDLERCYSDLDDILITPAEGEEEDEQTIEQRQNLRLQKHAVTTLAVDTADRIDKILSPASRSDSEIEEEEEEEEVEEEYEVVPPVPAVLQAELGTSSSSSSKSTSVFVSEMPRSKTKYGKSEPASEEFYEVQEDDDTSVIVTASTPVSHDETAAEVFVPEGADAAGHIVLEKNTGQEVDEFLDSEEKSEVQVNLSVGDARKSMTDKVKNAAQPRSQSPLRHVVLEDVADDGE</sequence>
<proteinExistence type="predicted"/>
<organism evidence="1 2">
    <name type="scientific">Lipomyces kononenkoae</name>
    <name type="common">Yeast</name>
    <dbReference type="NCBI Taxonomy" id="34357"/>
    <lineage>
        <taxon>Eukaryota</taxon>
        <taxon>Fungi</taxon>
        <taxon>Dikarya</taxon>
        <taxon>Ascomycota</taxon>
        <taxon>Saccharomycotina</taxon>
        <taxon>Lipomycetes</taxon>
        <taxon>Lipomycetales</taxon>
        <taxon>Lipomycetaceae</taxon>
        <taxon>Lipomyces</taxon>
    </lineage>
</organism>
<keyword evidence="2" id="KW-1185">Reference proteome</keyword>
<reference evidence="2" key="1">
    <citation type="journal article" date="2024" name="Front. Bioeng. Biotechnol.">
        <title>Genome-scale model development and genomic sequencing of the oleaginous clade Lipomyces.</title>
        <authorList>
            <person name="Czajka J.J."/>
            <person name="Han Y."/>
            <person name="Kim J."/>
            <person name="Mondo S.J."/>
            <person name="Hofstad B.A."/>
            <person name="Robles A."/>
            <person name="Haridas S."/>
            <person name="Riley R."/>
            <person name="LaButti K."/>
            <person name="Pangilinan J."/>
            <person name="Andreopoulos W."/>
            <person name="Lipzen A."/>
            <person name="Yan J."/>
            <person name="Wang M."/>
            <person name="Ng V."/>
            <person name="Grigoriev I.V."/>
            <person name="Spatafora J.W."/>
            <person name="Magnuson J.K."/>
            <person name="Baker S.E."/>
            <person name="Pomraning K.R."/>
        </authorList>
    </citation>
    <scope>NUCLEOTIDE SEQUENCE [LARGE SCALE GENOMIC DNA]</scope>
    <source>
        <strain evidence="2">CBS 7786</strain>
    </source>
</reference>
<evidence type="ECO:0000313" key="1">
    <source>
        <dbReference type="EMBL" id="KAK9235077.1"/>
    </source>
</evidence>
<dbReference type="EMBL" id="MU971432">
    <property type="protein sequence ID" value="KAK9235077.1"/>
    <property type="molecule type" value="Genomic_DNA"/>
</dbReference>
<name>A0ACC3STY8_LIPKO</name>
<protein>
    <submittedName>
        <fullName evidence="1">Uncharacterized protein</fullName>
    </submittedName>
</protein>
<gene>
    <name evidence="1" type="ORF">V1525DRAFT_411005</name>
</gene>
<comment type="caution">
    <text evidence="1">The sequence shown here is derived from an EMBL/GenBank/DDBJ whole genome shotgun (WGS) entry which is preliminary data.</text>
</comment>
<evidence type="ECO:0000313" key="2">
    <source>
        <dbReference type="Proteomes" id="UP001433508"/>
    </source>
</evidence>